<name>A0A8J5NUY5_FUSOX</name>
<sequence length="458" mass="51089">MLKPKNGPYISGLLLGLDACKVVSIQLVEKLGDFATIETSTPSRQLVWHPAAPQPDVATVLPPTIDAASPQPSFILNMDFGGPSGSLLPLLNRIVVFLDSSVTFSIRGLGFYYTDGKEREFGFREILHDSRERSLAIEQSLSINGPAGERITGVGFLTVLIHREHTVVFPYSLTLDSPPITFDYEKEEARSRIDPYSGWPIERAPSSTVRLNGVKRVGISNGRAGRSRLPHHVAGFCFEFWDGRSPVYVGQWFHEIDHLDLDEGDRITSLTLWEEVEIDDDDGSTPHFGNKKFTGVRIEKSGAEPNAVEVHPGSHGDMIEACYAENHFERLDGFIWSLYLESDRVDVVTKPAKLAKGDLSRESIEHEAVFADSNKLFWRIQDKEGSWTSVSQMTAFFNPRYKRLCGMEFIYRDGQLKRAGYTEGAKATLTLDQGEGVTGATWRPRREHGGDELSVSLL</sequence>
<comment type="caution">
    <text evidence="2">The sequence shown here is derived from an EMBL/GenBank/DDBJ whole genome shotgun (WGS) entry which is preliminary data.</text>
</comment>
<evidence type="ECO:0000256" key="1">
    <source>
        <dbReference type="SAM" id="MobiDB-lite"/>
    </source>
</evidence>
<accession>A0A8J5NUY5</accession>
<proteinExistence type="predicted"/>
<feature type="region of interest" description="Disordered" evidence="1">
    <location>
        <begin position="438"/>
        <end position="458"/>
    </location>
</feature>
<protein>
    <submittedName>
        <fullName evidence="2">Uncharacterized protein</fullName>
    </submittedName>
</protein>
<dbReference type="EMBL" id="JAELUQ010000006">
    <property type="protein sequence ID" value="KAG7412034.1"/>
    <property type="molecule type" value="Genomic_DNA"/>
</dbReference>
<dbReference type="Proteomes" id="UP000694050">
    <property type="component" value="Unassembled WGS sequence"/>
</dbReference>
<evidence type="ECO:0000313" key="2">
    <source>
        <dbReference type="EMBL" id="KAG7412034.1"/>
    </source>
</evidence>
<reference evidence="2" key="1">
    <citation type="submission" date="2021-04" db="EMBL/GenBank/DDBJ databases">
        <title>First draft genome resource for Brassicaceae pathogens Fusarium oxysporum f. sp. raphani and Fusarium oxysporum f. sp. rapae.</title>
        <authorList>
            <person name="Asai S."/>
        </authorList>
    </citation>
    <scope>NUCLEOTIDE SEQUENCE</scope>
    <source>
        <strain evidence="2">Tf1208</strain>
    </source>
</reference>
<dbReference type="AlphaFoldDB" id="A0A8J5NUY5"/>
<organism evidence="2 3">
    <name type="scientific">Fusarium oxysporum f. sp. rapae</name>
    <dbReference type="NCBI Taxonomy" id="485398"/>
    <lineage>
        <taxon>Eukaryota</taxon>
        <taxon>Fungi</taxon>
        <taxon>Dikarya</taxon>
        <taxon>Ascomycota</taxon>
        <taxon>Pezizomycotina</taxon>
        <taxon>Sordariomycetes</taxon>
        <taxon>Hypocreomycetidae</taxon>
        <taxon>Hypocreales</taxon>
        <taxon>Nectriaceae</taxon>
        <taxon>Fusarium</taxon>
        <taxon>Fusarium oxysporum species complex</taxon>
    </lineage>
</organism>
<evidence type="ECO:0000313" key="3">
    <source>
        <dbReference type="Proteomes" id="UP000694050"/>
    </source>
</evidence>
<gene>
    <name evidence="2" type="ORF">Forpe1208_v008493</name>
</gene>